<dbReference type="EMBL" id="RWIT01000002">
    <property type="protein sequence ID" value="RSK50123.1"/>
    <property type="molecule type" value="Genomic_DNA"/>
</dbReference>
<dbReference type="Proteomes" id="UP000273500">
    <property type="component" value="Unassembled WGS sequence"/>
</dbReference>
<evidence type="ECO:0000313" key="1">
    <source>
        <dbReference type="EMBL" id="RSK50123.1"/>
    </source>
</evidence>
<dbReference type="AlphaFoldDB" id="A0A428KUE7"/>
<name>A0A428KUE7_9BACT</name>
<keyword evidence="2" id="KW-1185">Reference proteome</keyword>
<proteinExistence type="predicted"/>
<sequence>MASQQKRRSLAMCDYLLTEDATHLRIVQEVDAWMLELIRPDQFSDGDPDNVLTHLHRSFENLCAIMAEHGTPDAGTLPLFQFHARLGWLQKKMEREHRE</sequence>
<accession>A0A428KUE7</accession>
<evidence type="ECO:0000313" key="2">
    <source>
        <dbReference type="Proteomes" id="UP000273500"/>
    </source>
</evidence>
<gene>
    <name evidence="1" type="ORF">EI291_05580</name>
</gene>
<comment type="caution">
    <text evidence="1">The sequence shown here is derived from an EMBL/GenBank/DDBJ whole genome shotgun (WGS) entry which is preliminary data.</text>
</comment>
<organism evidence="1 2">
    <name type="scientific">Hymenobacter rigui</name>
    <dbReference type="NCBI Taxonomy" id="334424"/>
    <lineage>
        <taxon>Bacteria</taxon>
        <taxon>Pseudomonadati</taxon>
        <taxon>Bacteroidota</taxon>
        <taxon>Cytophagia</taxon>
        <taxon>Cytophagales</taxon>
        <taxon>Hymenobacteraceae</taxon>
        <taxon>Hymenobacter</taxon>
    </lineage>
</organism>
<protein>
    <submittedName>
        <fullName evidence="1">Uncharacterized protein</fullName>
    </submittedName>
</protein>
<reference evidence="1 2" key="1">
    <citation type="submission" date="2018-12" db="EMBL/GenBank/DDBJ databases">
        <authorList>
            <person name="Feng G."/>
            <person name="Zhu H."/>
        </authorList>
    </citation>
    <scope>NUCLEOTIDE SEQUENCE [LARGE SCALE GENOMIC DNA]</scope>
    <source>
        <strain evidence="1 2">KCTC 12533</strain>
    </source>
</reference>